<reference evidence="1 2" key="1">
    <citation type="journal article" date="2019" name="Commun. Biol.">
        <title>The bagworm genome reveals a unique fibroin gene that provides high tensile strength.</title>
        <authorList>
            <person name="Kono N."/>
            <person name="Nakamura H."/>
            <person name="Ohtoshi R."/>
            <person name="Tomita M."/>
            <person name="Numata K."/>
            <person name="Arakawa K."/>
        </authorList>
    </citation>
    <scope>NUCLEOTIDE SEQUENCE [LARGE SCALE GENOMIC DNA]</scope>
</reference>
<organism evidence="1 2">
    <name type="scientific">Eumeta variegata</name>
    <name type="common">Bagworm moth</name>
    <name type="synonym">Eumeta japonica</name>
    <dbReference type="NCBI Taxonomy" id="151549"/>
    <lineage>
        <taxon>Eukaryota</taxon>
        <taxon>Metazoa</taxon>
        <taxon>Ecdysozoa</taxon>
        <taxon>Arthropoda</taxon>
        <taxon>Hexapoda</taxon>
        <taxon>Insecta</taxon>
        <taxon>Pterygota</taxon>
        <taxon>Neoptera</taxon>
        <taxon>Endopterygota</taxon>
        <taxon>Lepidoptera</taxon>
        <taxon>Glossata</taxon>
        <taxon>Ditrysia</taxon>
        <taxon>Tineoidea</taxon>
        <taxon>Psychidae</taxon>
        <taxon>Oiketicinae</taxon>
        <taxon>Eumeta</taxon>
    </lineage>
</organism>
<sequence length="123" mass="13341">MAAFFTKRTCHLRGLVSSVTFFSLHCAGVPSHDVFVSYGGACTSNIPRWLNTGLKGYRIATVVINALSTSGPELISKAERAFGQLTLHSYPMTSNTHAPSQLTPVFSIDHRKIDAFENGRAAL</sequence>
<protein>
    <submittedName>
        <fullName evidence="1">Uncharacterized protein</fullName>
    </submittedName>
</protein>
<accession>A0A4C1T7F0</accession>
<dbReference type="EMBL" id="BGZK01000040">
    <property type="protein sequence ID" value="GBP10342.1"/>
    <property type="molecule type" value="Genomic_DNA"/>
</dbReference>
<evidence type="ECO:0000313" key="1">
    <source>
        <dbReference type="EMBL" id="GBP10342.1"/>
    </source>
</evidence>
<name>A0A4C1T7F0_EUMVA</name>
<evidence type="ECO:0000313" key="2">
    <source>
        <dbReference type="Proteomes" id="UP000299102"/>
    </source>
</evidence>
<proteinExistence type="predicted"/>
<keyword evidence="2" id="KW-1185">Reference proteome</keyword>
<dbReference type="AlphaFoldDB" id="A0A4C1T7F0"/>
<dbReference type="Proteomes" id="UP000299102">
    <property type="component" value="Unassembled WGS sequence"/>
</dbReference>
<comment type="caution">
    <text evidence="1">The sequence shown here is derived from an EMBL/GenBank/DDBJ whole genome shotgun (WGS) entry which is preliminary data.</text>
</comment>
<gene>
    <name evidence="1" type="ORF">EVAR_5657_1</name>
</gene>